<organism evidence="2 3">
    <name type="scientific">Cylicocyclus nassatus</name>
    <name type="common">Nematode worm</name>
    <dbReference type="NCBI Taxonomy" id="53992"/>
    <lineage>
        <taxon>Eukaryota</taxon>
        <taxon>Metazoa</taxon>
        <taxon>Ecdysozoa</taxon>
        <taxon>Nematoda</taxon>
        <taxon>Chromadorea</taxon>
        <taxon>Rhabditida</taxon>
        <taxon>Rhabditina</taxon>
        <taxon>Rhabditomorpha</taxon>
        <taxon>Strongyloidea</taxon>
        <taxon>Strongylidae</taxon>
        <taxon>Cylicocyclus</taxon>
    </lineage>
</organism>
<feature type="compositionally biased region" description="Polar residues" evidence="1">
    <location>
        <begin position="241"/>
        <end position="257"/>
    </location>
</feature>
<protein>
    <submittedName>
        <fullName evidence="2">Uncharacterized protein</fullName>
    </submittedName>
</protein>
<evidence type="ECO:0000313" key="3">
    <source>
        <dbReference type="Proteomes" id="UP001176961"/>
    </source>
</evidence>
<feature type="compositionally biased region" description="Basic residues" evidence="1">
    <location>
        <begin position="401"/>
        <end position="413"/>
    </location>
</feature>
<gene>
    <name evidence="2" type="ORF">CYNAS_LOCUS10642</name>
</gene>
<feature type="compositionally biased region" description="Polar residues" evidence="1">
    <location>
        <begin position="437"/>
        <end position="448"/>
    </location>
</feature>
<feature type="region of interest" description="Disordered" evidence="1">
    <location>
        <begin position="332"/>
        <end position="546"/>
    </location>
</feature>
<feature type="region of interest" description="Disordered" evidence="1">
    <location>
        <begin position="241"/>
        <end position="260"/>
    </location>
</feature>
<feature type="compositionally biased region" description="Polar residues" evidence="1">
    <location>
        <begin position="486"/>
        <end position="495"/>
    </location>
</feature>
<comment type="caution">
    <text evidence="2">The sequence shown here is derived from an EMBL/GenBank/DDBJ whole genome shotgun (WGS) entry which is preliminary data.</text>
</comment>
<evidence type="ECO:0000256" key="1">
    <source>
        <dbReference type="SAM" id="MobiDB-lite"/>
    </source>
</evidence>
<dbReference type="Proteomes" id="UP001176961">
    <property type="component" value="Unassembled WGS sequence"/>
</dbReference>
<sequence length="632" mass="69392">MMEEASSSRDVIVIPPGKQLRFRCKFEGCLKKTSLSIVSVMDHVAAHFARQEGSDRIFNYYCRKCGVRFFLKGMCLRCKCNARGDGEQFISLKSGITLEDMKRETSFFAFAHKWIAPVLDDMPGAPPASSVGPQTSASLDEVVKEHGPVPIPQGRVRVASRTPLHYPQGVQYYDDEEKLQLPGNCPPLPQNRSGRSASNFVKEGNSVIRMNEDGENRAVKKWNSSVRKPHLFNNDLSRSEVLSNQPSAHPSTSNCEAQPQRPLQEIVVKVEEEQHSEPCSRAEVSSPDLAANITTFSSYAATAAHTNQASPSPPSAQNLPFLLDVHGNTINDHHRVLLPPPPPPPPLDAKESASQSKSEHSSTTAQCDKNAKKRSATTVRMLNKKSRQDGLREENPSSPRLSRRQSRSPRIHGSKTPTHEQVKSGPRTPDPHILSDSCISPQLENETTGYPAPSNAHHTTAYAPPVSLESNASSSALEIPLPASRTLGSGPSTSADIKEDEEDVYNGPRNVQESSGIVNAPDEEGEIDQTSNNRPDALPPPPSFPFPFFPPPFPPPLYPYMMPRQFPMPPHPFPIYNQFGLPLQSGMPYPEPLAQGTPPPGVPQPRPASAPSLGMPPIAYPHPYHLMYYRPS</sequence>
<name>A0AA36GUQ9_CYLNA</name>
<feature type="region of interest" description="Disordered" evidence="1">
    <location>
        <begin position="586"/>
        <end position="614"/>
    </location>
</feature>
<keyword evidence="3" id="KW-1185">Reference proteome</keyword>
<evidence type="ECO:0000313" key="2">
    <source>
        <dbReference type="EMBL" id="CAJ0598659.1"/>
    </source>
</evidence>
<feature type="compositionally biased region" description="Pro residues" evidence="1">
    <location>
        <begin position="597"/>
        <end position="608"/>
    </location>
</feature>
<proteinExistence type="predicted"/>
<dbReference type="EMBL" id="CATQJL010000223">
    <property type="protein sequence ID" value="CAJ0598659.1"/>
    <property type="molecule type" value="Genomic_DNA"/>
</dbReference>
<reference evidence="2" key="1">
    <citation type="submission" date="2023-07" db="EMBL/GenBank/DDBJ databases">
        <authorList>
            <consortium name="CYATHOMIX"/>
        </authorList>
    </citation>
    <scope>NUCLEOTIDE SEQUENCE</scope>
    <source>
        <strain evidence="2">N/A</strain>
    </source>
</reference>
<feature type="compositionally biased region" description="Low complexity" evidence="1">
    <location>
        <begin position="467"/>
        <end position="478"/>
    </location>
</feature>
<feature type="compositionally biased region" description="Pro residues" evidence="1">
    <location>
        <begin position="338"/>
        <end position="347"/>
    </location>
</feature>
<dbReference type="AlphaFoldDB" id="A0AA36GUQ9"/>
<feature type="compositionally biased region" description="Basic and acidic residues" evidence="1">
    <location>
        <begin position="386"/>
        <end position="395"/>
    </location>
</feature>
<accession>A0AA36GUQ9</accession>
<feature type="compositionally biased region" description="Pro residues" evidence="1">
    <location>
        <begin position="537"/>
        <end position="546"/>
    </location>
</feature>